<dbReference type="PANTHER" id="PTHR43747:SF1">
    <property type="entry name" value="SLR1998 PROTEIN"/>
    <property type="match status" value="1"/>
</dbReference>
<dbReference type="InterPro" id="IPR050816">
    <property type="entry name" value="Flavin-dep_Halogenase_NPB"/>
</dbReference>
<sequence length="322" mass="36389">TWQVMRAEFDQMLLDNARAKGAEVIEEITVKELLWEEDRVVGVRTVTKEGEEKIFRAPLTFDATGKEAFSATRNGWRKRDPYLNKVAVWTYYKGAVRQEGIDEGTTGVAFVPEKGWFWWIPLHDNRLSLGVVAEGKYLSREGVRDPKAMLEREIEKNNWVKDNLAPAKQFGEYYVTNEFTHHSRYCATEGLVLLGDAYCFLDPVFSSGLMLALKSGVMAADVAHEAFTAGDLSAKRFTGYGETLREGIENMRKLCYAFYNENFSFGKLVQKHPDIAGDVTDCLSGDVNKDFSRMFKCIEDFCPVPDSLPLGEPLPVHKPAVN</sequence>
<dbReference type="Gene3D" id="3.50.50.60">
    <property type="entry name" value="FAD/NAD(P)-binding domain"/>
    <property type="match status" value="1"/>
</dbReference>
<evidence type="ECO:0008006" key="2">
    <source>
        <dbReference type="Google" id="ProtNLM"/>
    </source>
</evidence>
<feature type="non-terminal residue" evidence="1">
    <location>
        <position position="1"/>
    </location>
</feature>
<dbReference type="InterPro" id="IPR036188">
    <property type="entry name" value="FAD/NAD-bd_sf"/>
</dbReference>
<protein>
    <recommendedName>
        <fullName evidence="2">FAD-binding domain-containing protein</fullName>
    </recommendedName>
</protein>
<accession>A0A382Q763</accession>
<dbReference type="GO" id="GO:0004497">
    <property type="term" value="F:monooxygenase activity"/>
    <property type="evidence" value="ECO:0007669"/>
    <property type="project" value="InterPro"/>
</dbReference>
<reference evidence="1" key="1">
    <citation type="submission" date="2018-05" db="EMBL/GenBank/DDBJ databases">
        <authorList>
            <person name="Lanie J.A."/>
            <person name="Ng W.-L."/>
            <person name="Kazmierczak K.M."/>
            <person name="Andrzejewski T.M."/>
            <person name="Davidsen T.M."/>
            <person name="Wayne K.J."/>
            <person name="Tettelin H."/>
            <person name="Glass J.I."/>
            <person name="Rusch D."/>
            <person name="Podicherti R."/>
            <person name="Tsui H.-C.T."/>
            <person name="Winkler M.E."/>
        </authorList>
    </citation>
    <scope>NUCLEOTIDE SEQUENCE</scope>
</reference>
<dbReference type="PANTHER" id="PTHR43747">
    <property type="entry name" value="FAD-BINDING PROTEIN"/>
    <property type="match status" value="1"/>
</dbReference>
<proteinExistence type="predicted"/>
<gene>
    <name evidence="1" type="ORF">METZ01_LOCUS334263</name>
</gene>
<organism evidence="1">
    <name type="scientific">marine metagenome</name>
    <dbReference type="NCBI Taxonomy" id="408172"/>
    <lineage>
        <taxon>unclassified sequences</taxon>
        <taxon>metagenomes</taxon>
        <taxon>ecological metagenomes</taxon>
    </lineage>
</organism>
<dbReference type="EMBL" id="UINC01112452">
    <property type="protein sequence ID" value="SVC81409.1"/>
    <property type="molecule type" value="Genomic_DNA"/>
</dbReference>
<dbReference type="SUPFAM" id="SSF51905">
    <property type="entry name" value="FAD/NAD(P)-binding domain"/>
    <property type="match status" value="1"/>
</dbReference>
<dbReference type="InterPro" id="IPR006905">
    <property type="entry name" value="Flavin_halogenase"/>
</dbReference>
<name>A0A382Q763_9ZZZZ</name>
<evidence type="ECO:0000313" key="1">
    <source>
        <dbReference type="EMBL" id="SVC81409.1"/>
    </source>
</evidence>
<dbReference type="Pfam" id="PF04820">
    <property type="entry name" value="Trp_halogenase"/>
    <property type="match status" value="1"/>
</dbReference>
<dbReference type="AlphaFoldDB" id="A0A382Q763"/>